<feature type="compositionally biased region" description="Polar residues" evidence="1">
    <location>
        <begin position="89"/>
        <end position="104"/>
    </location>
</feature>
<evidence type="ECO:0000313" key="3">
    <source>
        <dbReference type="EMBL" id="KAK5698877.1"/>
    </source>
</evidence>
<reference evidence="3" key="1">
    <citation type="submission" date="2023-08" db="EMBL/GenBank/DDBJ databases">
        <title>Black Yeasts Isolated from many extreme environments.</title>
        <authorList>
            <person name="Coleine C."/>
            <person name="Stajich J.E."/>
            <person name="Selbmann L."/>
        </authorList>
    </citation>
    <scope>NUCLEOTIDE SEQUENCE</scope>
    <source>
        <strain evidence="3">CCFEE 5810</strain>
    </source>
</reference>
<dbReference type="PANTHER" id="PTHR22306">
    <property type="entry name" value="CHROMOSOME 7 OPEN READING FRAME 50"/>
    <property type="match status" value="1"/>
</dbReference>
<sequence>MSAATVKLVPAWKRLGLKLKYAKDTNDQPATTHQPLKAKDEGLSSNRIPKRPLEDDNPAALDVKPAKKRKSFTVEPEVAHENNPVLKPSASNHSQHINNDSRNATPIVASRHNNIDSRNDLSRRKSVTFTPDTKTEDSFSANKLFEEWSAAEAVQTAAIETSLPLDLSPPPPAVETPAKKAKARPQKRTAPEPTASRAEPPDTSEPPDYVRYLQQYHTDKSSWKFNKNQQKILLKNLFNVQQIPAEHDPALIAYLKGLGGAAAQQRVLEDAEGVLKALLEKQERSNEIEGMETPAGRKAAYEAALDREIAMLSQASGEGRSEYSDQQLQEIRRDVDRSKRADAILVEMLSKELAPAPVAPTPVSSHITFDELETQSTTTGSPSTGTPNENVQNKQRKGRKRKARTEVSSDESSSDSIHAALSHEPLDLKPHKTQAVNATRARQGPSSLLVKSILSDRNQSTAPSSAYGFGSRSVKPSGKKSIFDDKFLDEMFPKQKTYHETAPKRRKGQGEARGFAYTHGTRVDESASEDDD</sequence>
<feature type="region of interest" description="Disordered" evidence="1">
    <location>
        <begin position="455"/>
        <end position="479"/>
    </location>
</feature>
<dbReference type="EMBL" id="JAVRQU010000009">
    <property type="protein sequence ID" value="KAK5698877.1"/>
    <property type="molecule type" value="Genomic_DNA"/>
</dbReference>
<feature type="compositionally biased region" description="Basic residues" evidence="1">
    <location>
        <begin position="394"/>
        <end position="403"/>
    </location>
</feature>
<feature type="domain" description="WKF" evidence="2">
    <location>
        <begin position="211"/>
        <end position="273"/>
    </location>
</feature>
<feature type="region of interest" description="Disordered" evidence="1">
    <location>
        <begin position="373"/>
        <end position="430"/>
    </location>
</feature>
<feature type="compositionally biased region" description="Basic and acidic residues" evidence="1">
    <location>
        <begin position="493"/>
        <end position="503"/>
    </location>
</feature>
<name>A0AAN8A2L2_9PEZI</name>
<feature type="compositionally biased region" description="Basic and acidic residues" evidence="1">
    <location>
        <begin position="113"/>
        <end position="123"/>
    </location>
</feature>
<protein>
    <recommendedName>
        <fullName evidence="2">WKF domain-containing protein</fullName>
    </recommendedName>
</protein>
<feature type="compositionally biased region" description="Polar residues" evidence="1">
    <location>
        <begin position="455"/>
        <end position="464"/>
    </location>
</feature>
<comment type="caution">
    <text evidence="3">The sequence shown here is derived from an EMBL/GenBank/DDBJ whole genome shotgun (WGS) entry which is preliminary data.</text>
</comment>
<dbReference type="Pfam" id="PF10180">
    <property type="entry name" value="WKF"/>
    <property type="match status" value="1"/>
</dbReference>
<dbReference type="Proteomes" id="UP001310594">
    <property type="component" value="Unassembled WGS sequence"/>
</dbReference>
<organism evidence="3 4">
    <name type="scientific">Elasticomyces elasticus</name>
    <dbReference type="NCBI Taxonomy" id="574655"/>
    <lineage>
        <taxon>Eukaryota</taxon>
        <taxon>Fungi</taxon>
        <taxon>Dikarya</taxon>
        <taxon>Ascomycota</taxon>
        <taxon>Pezizomycotina</taxon>
        <taxon>Dothideomycetes</taxon>
        <taxon>Dothideomycetidae</taxon>
        <taxon>Mycosphaerellales</taxon>
        <taxon>Teratosphaeriaceae</taxon>
        <taxon>Elasticomyces</taxon>
    </lineage>
</organism>
<dbReference type="PANTHER" id="PTHR22306:SF2">
    <property type="entry name" value="CHROMOSOME 7 OPEN READING FRAME 50"/>
    <property type="match status" value="1"/>
</dbReference>
<feature type="region of interest" description="Disordered" evidence="1">
    <location>
        <begin position="161"/>
        <end position="208"/>
    </location>
</feature>
<feature type="region of interest" description="Disordered" evidence="1">
    <location>
        <begin position="20"/>
        <end position="136"/>
    </location>
</feature>
<evidence type="ECO:0000313" key="4">
    <source>
        <dbReference type="Proteomes" id="UP001310594"/>
    </source>
</evidence>
<proteinExistence type="predicted"/>
<accession>A0AAN8A2L2</accession>
<evidence type="ECO:0000256" key="1">
    <source>
        <dbReference type="SAM" id="MobiDB-lite"/>
    </source>
</evidence>
<feature type="region of interest" description="Disordered" evidence="1">
    <location>
        <begin position="315"/>
        <end position="336"/>
    </location>
</feature>
<evidence type="ECO:0000259" key="2">
    <source>
        <dbReference type="Pfam" id="PF10180"/>
    </source>
</evidence>
<feature type="region of interest" description="Disordered" evidence="1">
    <location>
        <begin position="493"/>
        <end position="532"/>
    </location>
</feature>
<dbReference type="AlphaFoldDB" id="A0AAN8A2L2"/>
<dbReference type="InterPro" id="IPR019327">
    <property type="entry name" value="WKF"/>
</dbReference>
<gene>
    <name evidence="3" type="ORF">LTR97_006526</name>
</gene>
<feature type="compositionally biased region" description="Low complexity" evidence="1">
    <location>
        <begin position="376"/>
        <end position="387"/>
    </location>
</feature>